<evidence type="ECO:0000313" key="2">
    <source>
        <dbReference type="EMBL" id="AXV67499.1"/>
    </source>
</evidence>
<dbReference type="EMBL" id="CP032091">
    <property type="protein sequence ID" value="AXV67499.1"/>
    <property type="molecule type" value="Genomic_DNA"/>
</dbReference>
<feature type="signal peptide" evidence="1">
    <location>
        <begin position="1"/>
        <end position="23"/>
    </location>
</feature>
<dbReference type="InterPro" id="IPR011990">
    <property type="entry name" value="TPR-like_helical_dom_sf"/>
</dbReference>
<accession>A0AAD0S569</accession>
<evidence type="ECO:0000313" key="4">
    <source>
        <dbReference type="Proteomes" id="UP000183805"/>
    </source>
</evidence>
<proteinExistence type="predicted"/>
<organism evidence="2 5">
    <name type="scientific">Pseudoalteromonas lipolytica</name>
    <dbReference type="NCBI Taxonomy" id="570156"/>
    <lineage>
        <taxon>Bacteria</taxon>
        <taxon>Pseudomonadati</taxon>
        <taxon>Pseudomonadota</taxon>
        <taxon>Gammaproteobacteria</taxon>
        <taxon>Alteromonadales</taxon>
        <taxon>Pseudoalteromonadaceae</taxon>
        <taxon>Pseudoalteromonas</taxon>
    </lineage>
</organism>
<dbReference type="RefSeq" id="WP_036972309.1">
    <property type="nucleotide sequence ID" value="NZ_CP032091.1"/>
</dbReference>
<dbReference type="Proteomes" id="UP000183805">
    <property type="component" value="Unassembled WGS sequence"/>
</dbReference>
<feature type="chain" id="PRO_5042128746" evidence="1">
    <location>
        <begin position="24"/>
        <end position="157"/>
    </location>
</feature>
<sequence length="157" mass="17418">MFKPLLKRLALSSLLTCSAFAIADQSDYKLMVINDSDSSQAIMQGQYDAVLANTTQSTDLNRQYELAFNRCAASVKSKNFSHAESLCTEAIELLNKSEVRGYKRRELTSFALSNRGIARIMSKNDTAALADFYEAVKISGNDLVNHNLNRAKQNLAL</sequence>
<name>A0AAD0S569_9GAMM</name>
<dbReference type="Gene3D" id="1.25.40.10">
    <property type="entry name" value="Tetratricopeptide repeat domain"/>
    <property type="match status" value="1"/>
</dbReference>
<gene>
    <name evidence="2" type="ORF">D0907_19540</name>
    <name evidence="3" type="ORF">SAMN04487854_10438</name>
</gene>
<evidence type="ECO:0000256" key="1">
    <source>
        <dbReference type="SAM" id="SignalP"/>
    </source>
</evidence>
<dbReference type="GeneID" id="99507682"/>
<keyword evidence="4" id="KW-1185">Reference proteome</keyword>
<protein>
    <submittedName>
        <fullName evidence="2">Uncharacterized protein</fullName>
    </submittedName>
</protein>
<keyword evidence="1" id="KW-0732">Signal</keyword>
<geneLocation type="plasmid" evidence="2 5">
    <name>unnamed1</name>
</geneLocation>
<reference evidence="3 4" key="1">
    <citation type="submission" date="2016-10" db="EMBL/GenBank/DDBJ databases">
        <authorList>
            <person name="Varghese N."/>
            <person name="Submissions S."/>
        </authorList>
    </citation>
    <scope>NUCLEOTIDE SEQUENCE [LARGE SCALE GENOMIC DNA]</scope>
    <source>
        <strain evidence="3 4">CGMCC 1.8499</strain>
    </source>
</reference>
<dbReference type="AlphaFoldDB" id="A0AAD0S569"/>
<keyword evidence="2" id="KW-0614">Plasmid</keyword>
<dbReference type="SUPFAM" id="SSF48452">
    <property type="entry name" value="TPR-like"/>
    <property type="match status" value="1"/>
</dbReference>
<dbReference type="KEGG" id="pdj:D0907_19540"/>
<dbReference type="EMBL" id="FPAZ01000004">
    <property type="protein sequence ID" value="SFT51974.1"/>
    <property type="molecule type" value="Genomic_DNA"/>
</dbReference>
<evidence type="ECO:0000313" key="5">
    <source>
        <dbReference type="Proteomes" id="UP000264605"/>
    </source>
</evidence>
<reference evidence="2 5" key="2">
    <citation type="submission" date="2018-08" db="EMBL/GenBank/DDBJ databases">
        <title>Draft genome sequence of Pseudoalteromonas donghaensis HJ51.</title>
        <authorList>
            <person name="Oh J."/>
            <person name="Roh D."/>
        </authorList>
    </citation>
    <scope>NUCLEOTIDE SEQUENCE [LARGE SCALE GENOMIC DNA]</scope>
    <source>
        <strain evidence="2 5">HJ51</strain>
        <plasmid evidence="2 5">unnamed1</plasmid>
    </source>
</reference>
<dbReference type="Proteomes" id="UP000264605">
    <property type="component" value="Plasmid unnamed1"/>
</dbReference>
<evidence type="ECO:0000313" key="3">
    <source>
        <dbReference type="EMBL" id="SFT51974.1"/>
    </source>
</evidence>